<keyword evidence="5" id="KW-0813">Transport</keyword>
<dbReference type="PANTHER" id="PTHR43376">
    <property type="entry name" value="OLIGOPEPTIDE TRANSPORT SYSTEM PERMEASE PROTEIN"/>
    <property type="match status" value="1"/>
</dbReference>
<feature type="transmembrane region" description="Helical" evidence="5">
    <location>
        <begin position="288"/>
        <end position="307"/>
    </location>
</feature>
<name>A0ABV1EL00_9FIRM</name>
<keyword evidence="8" id="KW-1185">Reference proteome</keyword>
<evidence type="ECO:0000256" key="5">
    <source>
        <dbReference type="RuleBase" id="RU363032"/>
    </source>
</evidence>
<dbReference type="Gene3D" id="1.10.3720.10">
    <property type="entry name" value="MetI-like"/>
    <property type="match status" value="1"/>
</dbReference>
<sequence>MKRKLLMLLGAFVVIYLLNFAIPRLMPGDPFDYTSSAAGDDALAYSQEQKEILRAYYGLDQPLLQQLERTLAGNLRGDFGQSIHYKRPVTDVLGQRLPWSLWIMGASLVLSLVFGVMLALWCIRCRGADRVFFPVLSFLAEIPPFLIGVLLLFLVAAPSDWIPLSGAYTAFAHYQSLWQQVGDVLLHSLMPVCALTGVLTPGLYFTARASFLEITGRPYLLNARAKGLGEGRICLRYILRNAATPIVAKLFLSVGGAVGGTLLIENVFSYPGLGTVLQEAVQYRDYPMIQGVFLLSSVLVLLSLAAADLVNRRLDREEEPV</sequence>
<dbReference type="EMBL" id="JBBMFT010000001">
    <property type="protein sequence ID" value="MEQ2455266.1"/>
    <property type="molecule type" value="Genomic_DNA"/>
</dbReference>
<dbReference type="InterPro" id="IPR035906">
    <property type="entry name" value="MetI-like_sf"/>
</dbReference>
<accession>A0ABV1EL00</accession>
<feature type="domain" description="ABC transmembrane type-1" evidence="6">
    <location>
        <begin position="97"/>
        <end position="311"/>
    </location>
</feature>
<comment type="similarity">
    <text evidence="5">Belongs to the binding-protein-dependent transport system permease family.</text>
</comment>
<evidence type="ECO:0000313" key="7">
    <source>
        <dbReference type="EMBL" id="MEQ2455266.1"/>
    </source>
</evidence>
<dbReference type="Pfam" id="PF00528">
    <property type="entry name" value="BPD_transp_1"/>
    <property type="match status" value="1"/>
</dbReference>
<gene>
    <name evidence="7" type="ORF">WMO45_01925</name>
</gene>
<evidence type="ECO:0000259" key="6">
    <source>
        <dbReference type="PROSITE" id="PS50928"/>
    </source>
</evidence>
<keyword evidence="4 5" id="KW-0472">Membrane</keyword>
<keyword evidence="3 5" id="KW-1133">Transmembrane helix</keyword>
<keyword evidence="2 5" id="KW-0812">Transmembrane</keyword>
<comment type="caution">
    <text evidence="7">The sequence shown here is derived from an EMBL/GenBank/DDBJ whole genome shotgun (WGS) entry which is preliminary data.</text>
</comment>
<protein>
    <submittedName>
        <fullName evidence="7">ABC transporter permease</fullName>
    </submittedName>
</protein>
<dbReference type="Proteomes" id="UP001440599">
    <property type="component" value="Unassembled WGS sequence"/>
</dbReference>
<evidence type="ECO:0000256" key="4">
    <source>
        <dbReference type="ARBA" id="ARBA00023136"/>
    </source>
</evidence>
<evidence type="ECO:0000256" key="2">
    <source>
        <dbReference type="ARBA" id="ARBA00022692"/>
    </source>
</evidence>
<dbReference type="RefSeq" id="WP_349138964.1">
    <property type="nucleotide sequence ID" value="NZ_JBBMFT010000001.1"/>
</dbReference>
<feature type="transmembrane region" description="Helical" evidence="5">
    <location>
        <begin position="135"/>
        <end position="157"/>
    </location>
</feature>
<evidence type="ECO:0000313" key="8">
    <source>
        <dbReference type="Proteomes" id="UP001440599"/>
    </source>
</evidence>
<dbReference type="InterPro" id="IPR000515">
    <property type="entry name" value="MetI-like"/>
</dbReference>
<feature type="transmembrane region" description="Helical" evidence="5">
    <location>
        <begin position="184"/>
        <end position="207"/>
    </location>
</feature>
<feature type="transmembrane region" description="Helical" evidence="5">
    <location>
        <begin position="99"/>
        <end position="123"/>
    </location>
</feature>
<dbReference type="CDD" id="cd06261">
    <property type="entry name" value="TM_PBP2"/>
    <property type="match status" value="1"/>
</dbReference>
<dbReference type="SUPFAM" id="SSF161098">
    <property type="entry name" value="MetI-like"/>
    <property type="match status" value="1"/>
</dbReference>
<proteinExistence type="inferred from homology"/>
<organism evidence="7 8">
    <name type="scientific">Flavonifractor hominis</name>
    <dbReference type="NCBI Taxonomy" id="3133178"/>
    <lineage>
        <taxon>Bacteria</taxon>
        <taxon>Bacillati</taxon>
        <taxon>Bacillota</taxon>
        <taxon>Clostridia</taxon>
        <taxon>Eubacteriales</taxon>
        <taxon>Oscillospiraceae</taxon>
        <taxon>Flavonifractor</taxon>
    </lineage>
</organism>
<dbReference type="PANTHER" id="PTHR43376:SF1">
    <property type="entry name" value="OLIGOPEPTIDE TRANSPORT SYSTEM PERMEASE PROTEIN"/>
    <property type="match status" value="1"/>
</dbReference>
<evidence type="ECO:0000256" key="3">
    <source>
        <dbReference type="ARBA" id="ARBA00022989"/>
    </source>
</evidence>
<evidence type="ECO:0000256" key="1">
    <source>
        <dbReference type="ARBA" id="ARBA00004141"/>
    </source>
</evidence>
<reference evidence="7 8" key="1">
    <citation type="submission" date="2024-03" db="EMBL/GenBank/DDBJ databases">
        <title>Human intestinal bacterial collection.</title>
        <authorList>
            <person name="Pauvert C."/>
            <person name="Hitch T.C.A."/>
            <person name="Clavel T."/>
        </authorList>
    </citation>
    <scope>NUCLEOTIDE SEQUENCE [LARGE SCALE GENOMIC DNA]</scope>
    <source>
        <strain evidence="7 8">CLA-AP-H34</strain>
    </source>
</reference>
<feature type="transmembrane region" description="Helical" evidence="5">
    <location>
        <begin position="246"/>
        <end position="268"/>
    </location>
</feature>
<comment type="subcellular location">
    <subcellularLocation>
        <location evidence="5">Cell membrane</location>
        <topology evidence="5">Multi-pass membrane protein</topology>
    </subcellularLocation>
    <subcellularLocation>
        <location evidence="1">Membrane</location>
        <topology evidence="1">Multi-pass membrane protein</topology>
    </subcellularLocation>
</comment>
<dbReference type="PROSITE" id="PS50928">
    <property type="entry name" value="ABC_TM1"/>
    <property type="match status" value="1"/>
</dbReference>